<dbReference type="SUPFAM" id="SSF55874">
    <property type="entry name" value="ATPase domain of HSP90 chaperone/DNA topoisomerase II/histidine kinase"/>
    <property type="match status" value="2"/>
</dbReference>
<dbReference type="CDD" id="cd00156">
    <property type="entry name" value="REC"/>
    <property type="match status" value="1"/>
</dbReference>
<accession>A0A6A4GGS5</accession>
<dbReference type="InterPro" id="IPR000014">
    <property type="entry name" value="PAS"/>
</dbReference>
<dbReference type="PROSITE" id="PS50109">
    <property type="entry name" value="HIS_KIN"/>
    <property type="match status" value="2"/>
</dbReference>
<dbReference type="GO" id="GO:0000155">
    <property type="term" value="F:phosphorelay sensor kinase activity"/>
    <property type="evidence" value="ECO:0007669"/>
    <property type="project" value="InterPro"/>
</dbReference>
<dbReference type="SMART" id="SM00388">
    <property type="entry name" value="HisKA"/>
    <property type="match status" value="2"/>
</dbReference>
<dbReference type="Proteomes" id="UP000799118">
    <property type="component" value="Unassembled WGS sequence"/>
</dbReference>
<evidence type="ECO:0000259" key="3">
    <source>
        <dbReference type="PROSITE" id="PS50109"/>
    </source>
</evidence>
<evidence type="ECO:0000256" key="2">
    <source>
        <dbReference type="PROSITE-ProRule" id="PRU00169"/>
    </source>
</evidence>
<organism evidence="5 6">
    <name type="scientific">Gymnopus androsaceus JB14</name>
    <dbReference type="NCBI Taxonomy" id="1447944"/>
    <lineage>
        <taxon>Eukaryota</taxon>
        <taxon>Fungi</taxon>
        <taxon>Dikarya</taxon>
        <taxon>Basidiomycota</taxon>
        <taxon>Agaricomycotina</taxon>
        <taxon>Agaricomycetes</taxon>
        <taxon>Agaricomycetidae</taxon>
        <taxon>Agaricales</taxon>
        <taxon>Marasmiineae</taxon>
        <taxon>Omphalotaceae</taxon>
        <taxon>Gymnopus</taxon>
    </lineage>
</organism>
<feature type="domain" description="Histidine kinase" evidence="3">
    <location>
        <begin position="970"/>
        <end position="1259"/>
    </location>
</feature>
<dbReference type="InterPro" id="IPR003661">
    <property type="entry name" value="HisK_dim/P_dom"/>
</dbReference>
<dbReference type="InterPro" id="IPR035965">
    <property type="entry name" value="PAS-like_dom_sf"/>
</dbReference>
<keyword evidence="1 2" id="KW-0597">Phosphoprotein</keyword>
<dbReference type="PANTHER" id="PTHR43547">
    <property type="entry name" value="TWO-COMPONENT HISTIDINE KINASE"/>
    <property type="match status" value="1"/>
</dbReference>
<feature type="domain" description="Histidine kinase" evidence="3">
    <location>
        <begin position="403"/>
        <end position="620"/>
    </location>
</feature>
<reference evidence="5" key="1">
    <citation type="journal article" date="2019" name="Environ. Microbiol.">
        <title>Fungal ecological strategies reflected in gene transcription - a case study of two litter decomposers.</title>
        <authorList>
            <person name="Barbi F."/>
            <person name="Kohler A."/>
            <person name="Barry K."/>
            <person name="Baskaran P."/>
            <person name="Daum C."/>
            <person name="Fauchery L."/>
            <person name="Ihrmark K."/>
            <person name="Kuo A."/>
            <person name="LaButti K."/>
            <person name="Lipzen A."/>
            <person name="Morin E."/>
            <person name="Grigoriev I.V."/>
            <person name="Henrissat B."/>
            <person name="Lindahl B."/>
            <person name="Martin F."/>
        </authorList>
    </citation>
    <scope>NUCLEOTIDE SEQUENCE</scope>
    <source>
        <strain evidence="5">JB14</strain>
    </source>
</reference>
<keyword evidence="6" id="KW-1185">Reference proteome</keyword>
<dbReference type="Pfam" id="PF13188">
    <property type="entry name" value="PAS_8"/>
    <property type="match status" value="1"/>
</dbReference>
<dbReference type="InterPro" id="IPR004358">
    <property type="entry name" value="Sig_transdc_His_kin-like_C"/>
</dbReference>
<dbReference type="Gene3D" id="1.10.287.130">
    <property type="match status" value="2"/>
</dbReference>
<dbReference type="SMART" id="SM00448">
    <property type="entry name" value="REC"/>
    <property type="match status" value="2"/>
</dbReference>
<feature type="modified residue" description="4-aspartylphosphate" evidence="2">
    <location>
        <position position="1407"/>
    </location>
</feature>
<dbReference type="OrthoDB" id="60033at2759"/>
<dbReference type="CDD" id="cd00082">
    <property type="entry name" value="HisKA"/>
    <property type="match status" value="2"/>
</dbReference>
<proteinExistence type="predicted"/>
<dbReference type="InterPro" id="IPR011006">
    <property type="entry name" value="CheY-like_superfamily"/>
</dbReference>
<gene>
    <name evidence="5" type="ORF">BT96DRAFT_1096508</name>
</gene>
<protein>
    <recommendedName>
        <fullName evidence="7">Histidine kinase</fullName>
    </recommendedName>
</protein>
<dbReference type="InterPro" id="IPR005467">
    <property type="entry name" value="His_kinase_dom"/>
</dbReference>
<dbReference type="PROSITE" id="PS50110">
    <property type="entry name" value="RESPONSE_REGULATORY"/>
    <property type="match status" value="2"/>
</dbReference>
<evidence type="ECO:0000256" key="1">
    <source>
        <dbReference type="ARBA" id="ARBA00022553"/>
    </source>
</evidence>
<feature type="domain" description="Response regulatory" evidence="4">
    <location>
        <begin position="1349"/>
        <end position="1478"/>
    </location>
</feature>
<evidence type="ECO:0000313" key="6">
    <source>
        <dbReference type="Proteomes" id="UP000799118"/>
    </source>
</evidence>
<dbReference type="PRINTS" id="PR00344">
    <property type="entry name" value="BCTRLSENSOR"/>
</dbReference>
<dbReference type="Gene3D" id="3.30.565.10">
    <property type="entry name" value="Histidine kinase-like ATPase, C-terminal domain"/>
    <property type="match status" value="2"/>
</dbReference>
<dbReference type="CDD" id="cd17546">
    <property type="entry name" value="REC_hyHK_CKI1_RcsC-like"/>
    <property type="match status" value="1"/>
</dbReference>
<dbReference type="SUPFAM" id="SSF55785">
    <property type="entry name" value="PYP-like sensor domain (PAS domain)"/>
    <property type="match status" value="1"/>
</dbReference>
<dbReference type="InterPro" id="IPR036097">
    <property type="entry name" value="HisK_dim/P_sf"/>
</dbReference>
<dbReference type="Pfam" id="PF00512">
    <property type="entry name" value="HisKA"/>
    <property type="match status" value="1"/>
</dbReference>
<dbReference type="SUPFAM" id="SSF47384">
    <property type="entry name" value="Homodimeric domain of signal transducing histidine kinase"/>
    <property type="match status" value="2"/>
</dbReference>
<evidence type="ECO:0008006" key="7">
    <source>
        <dbReference type="Google" id="ProtNLM"/>
    </source>
</evidence>
<dbReference type="SMART" id="SM00387">
    <property type="entry name" value="HATPase_c"/>
    <property type="match status" value="2"/>
</dbReference>
<dbReference type="InterPro" id="IPR036890">
    <property type="entry name" value="HATPase_C_sf"/>
</dbReference>
<dbReference type="EMBL" id="ML770092">
    <property type="protein sequence ID" value="KAE9384711.1"/>
    <property type="molecule type" value="Genomic_DNA"/>
</dbReference>
<dbReference type="InterPro" id="IPR001789">
    <property type="entry name" value="Sig_transdc_resp-reg_receiver"/>
</dbReference>
<dbReference type="PANTHER" id="PTHR43547:SF2">
    <property type="entry name" value="HYBRID SIGNAL TRANSDUCTION HISTIDINE KINASE C"/>
    <property type="match status" value="1"/>
</dbReference>
<dbReference type="Gene3D" id="3.40.50.2300">
    <property type="match status" value="2"/>
</dbReference>
<dbReference type="Gene3D" id="3.30.450.20">
    <property type="entry name" value="PAS domain"/>
    <property type="match status" value="2"/>
</dbReference>
<dbReference type="Pfam" id="PF00072">
    <property type="entry name" value="Response_reg"/>
    <property type="match status" value="2"/>
</dbReference>
<evidence type="ECO:0000259" key="4">
    <source>
        <dbReference type="PROSITE" id="PS50110"/>
    </source>
</evidence>
<feature type="domain" description="Response regulatory" evidence="4">
    <location>
        <begin position="683"/>
        <end position="806"/>
    </location>
</feature>
<feature type="modified residue" description="4-aspartylphosphate" evidence="2">
    <location>
        <position position="733"/>
    </location>
</feature>
<name>A0A6A4GGS5_9AGAR</name>
<sequence length="1483" mass="164356">MTSSSGLLSYAPILSPVTKRVLEYDWGSTPLGPIEQWAQSLKTTVSIMLANPSQSCMFWGEDRTLIFNDAWATISGSKVHFLGKPGRVAFREIWDTFSGYFQSVDEGKQVGRIDDLLFFDSRSLEAIISGEITVHDDDDIPPLLETYFSWSYLPVQVENGKVGGILNNCAETTDKVLSERRMSTVRSLAERTAPTRTTPEFWRAVADSLALNEYDFPFFLCYSATNTPSESNDSADTLSSVSYDFRSANSSTSSLVSVQHLRLDLIQCCGVQPGHPAAPTKVDLNSSGITDNRSWPFTKACFGRTSLRAKNPHPEGFEARGWGDKPGDAVLIPIFGPDDGLVGLVLFGLNTRRGYDEQYMNFHQTLMRNLNASYVATQAFEREIQRTEELQALDRAKTVFFQNVSHELRTPLTLILGPCEDALKEEERLDASMRSRFKLISRASARLLRLVNSLMLFSSAEAKRLQAVYRPVQLGSVTSDLASLFRSAIEKAGITYIVDCEPDNEREVFVDLSMWEKIIFNLLSNAVKYTTAGSKLLIRFHSSEVELRVDDTGCGIPRDQKELVLQRFHRVEFAEGRSHEGTGIGLALTSELIKLHGGDIKVESSLGKGSSFIVRIPRGYAHLPAKDINHNPDTNVIEKTTGYGSYAKAIVDEANGWLGEDSETASTLSASSSDNLGTQHPLCVLLAEDNADARSYIKSILSTVAQVVVTVSDGRAALDYVRSQMRPDLIVTDVMMPGLSGTDLIQELANDPNPDIQNIPIIVLTARSGSEGDIDSKAESIFQGPIDYLLKPFSSAELLRRVQTRLHSIRQKLELERQVQQRTAELDHAQQRYRRMTELAPVAIFETDEMDRGLITFANERFFSLTGLPRSLPLRFDETIDLIESEYQSTAEQAWSGVLEFGTPAHFEFQFLNGRHTFAEVVGLSSGSILGTLTDQTEQRLLAAQQLDVERQKTDEAIHQRRLQEAFVDIVSHELRNPISAILQSADLLAGSTTRLSSIFQELFAYCSKNKRATDYGKIQKLFEESRVELEDVSHAVASVELCARHQTIIASDILVVSRLDSEFGLSLRSNAFHLMDELQNAISMFSVQAETQSIKFLLDPGPDVTTETRIIADPTRLCQILVNLISNSCRALESWDGQRQISVKVSLSSSRPFEVPGHNHTRQASDPTLEASRIWVSFYLSDTGPGVPVEDHGRLFTRFNDVHTANPSPASRRSSSLGGTGLGLYLCRKLAELQGGGILFNGASGQGASFCFFIEARLADNAPSVITPYSMRTSERFSKNGLISPGLSATMALPAKGAIPKNTPFLELPKAEQTDYFSVGFAQQEHSNGKLEKLEKSHSENQDRAKLHVLIVEDNAINQKLLKRQIEKAGFLAHTANNGLEALQYLEAAICKDTDNRMTRTVILIDIEMPVLDGLETTSRIRSWEASGKLPHRLPIFAVTGNARQGQVDAALAVGMDTVFIKPYNIAEIIRKIDLEGQPRCH</sequence>
<evidence type="ECO:0000313" key="5">
    <source>
        <dbReference type="EMBL" id="KAE9384711.1"/>
    </source>
</evidence>
<dbReference type="SUPFAM" id="SSF52172">
    <property type="entry name" value="CheY-like"/>
    <property type="match status" value="2"/>
</dbReference>
<dbReference type="Pfam" id="PF02518">
    <property type="entry name" value="HATPase_c"/>
    <property type="match status" value="2"/>
</dbReference>
<dbReference type="InterPro" id="IPR003594">
    <property type="entry name" value="HATPase_dom"/>
</dbReference>